<feature type="domain" description="OmpR/PhoB-type" evidence="8">
    <location>
        <begin position="67"/>
        <end position="164"/>
    </location>
</feature>
<dbReference type="InterPro" id="IPR005158">
    <property type="entry name" value="BTAD"/>
</dbReference>
<organism evidence="9 10">
    <name type="scientific">Streptomyces subrutilus</name>
    <dbReference type="NCBI Taxonomy" id="36818"/>
    <lineage>
        <taxon>Bacteria</taxon>
        <taxon>Bacillati</taxon>
        <taxon>Actinomycetota</taxon>
        <taxon>Actinomycetes</taxon>
        <taxon>Kitasatosporales</taxon>
        <taxon>Streptomycetaceae</taxon>
        <taxon>Streptomyces</taxon>
    </lineage>
</organism>
<dbReference type="AlphaFoldDB" id="A0A5P2UT62"/>
<dbReference type="GO" id="GO:0043531">
    <property type="term" value="F:ADP binding"/>
    <property type="evidence" value="ECO:0007669"/>
    <property type="project" value="InterPro"/>
</dbReference>
<evidence type="ECO:0000256" key="2">
    <source>
        <dbReference type="ARBA" id="ARBA00023012"/>
    </source>
</evidence>
<dbReference type="EMBL" id="CP023701">
    <property type="protein sequence ID" value="QEU82060.1"/>
    <property type="molecule type" value="Genomic_DNA"/>
</dbReference>
<dbReference type="SMART" id="SM01043">
    <property type="entry name" value="BTAD"/>
    <property type="match status" value="1"/>
</dbReference>
<dbReference type="PANTHER" id="PTHR35807:SF1">
    <property type="entry name" value="TRANSCRIPTIONAL REGULATOR REDD"/>
    <property type="match status" value="1"/>
</dbReference>
<dbReference type="SMART" id="SM00862">
    <property type="entry name" value="Trans_reg_C"/>
    <property type="match status" value="1"/>
</dbReference>
<dbReference type="Gene3D" id="3.40.50.300">
    <property type="entry name" value="P-loop containing nucleotide triphosphate hydrolases"/>
    <property type="match status" value="1"/>
</dbReference>
<comment type="similarity">
    <text evidence="1">Belongs to the AfsR/DnrI/RedD regulatory family.</text>
</comment>
<feature type="region of interest" description="Disordered" evidence="7">
    <location>
        <begin position="273"/>
        <end position="347"/>
    </location>
</feature>
<feature type="compositionally biased region" description="Pro residues" evidence="7">
    <location>
        <begin position="302"/>
        <end position="313"/>
    </location>
</feature>
<evidence type="ECO:0000259" key="8">
    <source>
        <dbReference type="PROSITE" id="PS51755"/>
    </source>
</evidence>
<keyword evidence="4 6" id="KW-0238">DNA-binding</keyword>
<gene>
    <name evidence="9" type="ORF">CP968_30685</name>
</gene>
<keyword evidence="10" id="KW-1185">Reference proteome</keyword>
<dbReference type="InterPro" id="IPR036388">
    <property type="entry name" value="WH-like_DNA-bd_sf"/>
</dbReference>
<keyword evidence="5" id="KW-0804">Transcription</keyword>
<evidence type="ECO:0000256" key="6">
    <source>
        <dbReference type="PROSITE-ProRule" id="PRU01091"/>
    </source>
</evidence>
<dbReference type="GO" id="GO:0000160">
    <property type="term" value="P:phosphorelay signal transduction system"/>
    <property type="evidence" value="ECO:0007669"/>
    <property type="project" value="UniProtKB-KW"/>
</dbReference>
<dbReference type="PANTHER" id="PTHR35807">
    <property type="entry name" value="TRANSCRIPTIONAL REGULATOR REDD-RELATED"/>
    <property type="match status" value="1"/>
</dbReference>
<evidence type="ECO:0000256" key="3">
    <source>
        <dbReference type="ARBA" id="ARBA00023015"/>
    </source>
</evidence>
<evidence type="ECO:0000313" key="9">
    <source>
        <dbReference type="EMBL" id="QEU82060.1"/>
    </source>
</evidence>
<feature type="compositionally biased region" description="Low complexity" evidence="7">
    <location>
        <begin position="282"/>
        <end position="301"/>
    </location>
</feature>
<protein>
    <recommendedName>
        <fullName evidence="8">OmpR/PhoB-type domain-containing protein</fullName>
    </recommendedName>
</protein>
<dbReference type="InterPro" id="IPR027417">
    <property type="entry name" value="P-loop_NTPase"/>
</dbReference>
<dbReference type="SUPFAM" id="SSF48452">
    <property type="entry name" value="TPR-like"/>
    <property type="match status" value="3"/>
</dbReference>
<name>A0A5P2UT62_9ACTN</name>
<reference evidence="9 10" key="1">
    <citation type="submission" date="2017-09" db="EMBL/GenBank/DDBJ databases">
        <authorList>
            <person name="Lee N."/>
            <person name="Cho B.-K."/>
        </authorList>
    </citation>
    <scope>NUCLEOTIDE SEQUENCE [LARGE SCALE GENOMIC DNA]</scope>
    <source>
        <strain evidence="9 10">ATCC 27467</strain>
    </source>
</reference>
<dbReference type="Gene3D" id="1.10.10.10">
    <property type="entry name" value="Winged helix-like DNA-binding domain superfamily/Winged helix DNA-binding domain"/>
    <property type="match status" value="1"/>
</dbReference>
<evidence type="ECO:0000256" key="5">
    <source>
        <dbReference type="ARBA" id="ARBA00023163"/>
    </source>
</evidence>
<proteinExistence type="inferred from homology"/>
<dbReference type="Pfam" id="PF03704">
    <property type="entry name" value="BTAD"/>
    <property type="match status" value="1"/>
</dbReference>
<dbReference type="InterPro" id="IPR001867">
    <property type="entry name" value="OmpR/PhoB-type_DNA-bd"/>
</dbReference>
<dbReference type="InterPro" id="IPR011990">
    <property type="entry name" value="TPR-like_helical_dom_sf"/>
</dbReference>
<dbReference type="Proteomes" id="UP000326831">
    <property type="component" value="Chromosome"/>
</dbReference>
<keyword evidence="3" id="KW-0805">Transcription regulation</keyword>
<dbReference type="SUPFAM" id="SSF46894">
    <property type="entry name" value="C-terminal effector domain of the bipartite response regulators"/>
    <property type="match status" value="1"/>
</dbReference>
<dbReference type="InterPro" id="IPR002182">
    <property type="entry name" value="NB-ARC"/>
</dbReference>
<feature type="compositionally biased region" description="Low complexity" evidence="7">
    <location>
        <begin position="314"/>
        <end position="347"/>
    </location>
</feature>
<dbReference type="SUPFAM" id="SSF52540">
    <property type="entry name" value="P-loop containing nucleoside triphosphate hydrolases"/>
    <property type="match status" value="1"/>
</dbReference>
<dbReference type="Pfam" id="PF00486">
    <property type="entry name" value="Trans_reg_C"/>
    <property type="match status" value="1"/>
</dbReference>
<accession>A0A5P2UT62</accession>
<dbReference type="CDD" id="cd15831">
    <property type="entry name" value="BTAD"/>
    <property type="match status" value="1"/>
</dbReference>
<dbReference type="PROSITE" id="PS51755">
    <property type="entry name" value="OMPR_PHOB"/>
    <property type="match status" value="1"/>
</dbReference>
<evidence type="ECO:0000256" key="7">
    <source>
        <dbReference type="SAM" id="MobiDB-lite"/>
    </source>
</evidence>
<evidence type="ECO:0000313" key="10">
    <source>
        <dbReference type="Proteomes" id="UP000326831"/>
    </source>
</evidence>
<feature type="DNA-binding region" description="OmpR/PhoB-type" evidence="6">
    <location>
        <begin position="67"/>
        <end position="164"/>
    </location>
</feature>
<keyword evidence="2" id="KW-0902">Two-component regulatory system</keyword>
<dbReference type="GO" id="GO:0006355">
    <property type="term" value="P:regulation of DNA-templated transcription"/>
    <property type="evidence" value="ECO:0007669"/>
    <property type="project" value="InterPro"/>
</dbReference>
<evidence type="ECO:0000256" key="1">
    <source>
        <dbReference type="ARBA" id="ARBA00005820"/>
    </source>
</evidence>
<sequence>MARERLRGFGVRVTADPPDADAGCRMRAPRWRGPRPGCGRDRKRTYCSNRSVKIIRTGSGSHRLGKGAALSAPAGTPYFSLLGPVQAWQDQAPLALGPPQQRLLLALLLVRRPGVVELDELIDGMWGEDVPRTAVGTVRSYVYRLRRVLGPCLTTQGRGYGLDVPDGAVDLAVFESEVGLARARIAAGDLGSGAELLESALRRWRGAPLAGLPGPFARIQRERLAELRLSVQLERLELDLLRGRHDRVVPELALLCAEHPHHERLRSLRSTALERAGRPGEARAVGAGPAAAGAGPSAVPDAPVPGAAPPGTDPPGAAGPSTGTPSAKAPSTGASLPAPAPVGAPGFARPSTGAPAFVTVAVPVPALPTPAQLPYTTSDFTGRRDATEDLLRALRPDGAETVVISAVGGIGGVGKTALALHAAHRLREHFSDGQLYANLRGVREDPARPESVLASFLRALGVVDSAIPEQVEERAALYRSRLAGRRVLLVLDDARDIAQIEPLLPGSSACAVLVTSRSTLPELPAALRIRLDVLSPADAVTLLGRIIGEARVAAEPDRALAVAELCGWLPLALRIAGSRLATRPGWSLAAFLDLLEGRRSPFSATAGGEDGVEACFLLSYELLGADEARLFRLLALPDQEDAEVADAAALTGLPRAQAEECLERMTGLGLLESPAPGRYRFHDLLRAFARARSAQEDGPGEQAAALVRLCDHFLASARNAYAVERPGHPVAGLLTPTVSAGTVASEPGQGHRLFTAQHQSVLAVAVQTVRADPASVGLVADLVLALDPVLDSSFLWGAMTQPARLMLAVARERGQTRAAGRLGYMLGGALYQLTQLDEAERVLDAAERDARGARDTAVLTEIHNCQGLVWYSRGVYDRSLELSLLAVETGERCGNAWGSGNARTCRAVALAAAGRLEEAAECGRVSMASARAASDPARLMYSLYALGGIARLQGRPDEAIAGLREATELAVRHGYSTFEVFNLVEETFCHLVAGRPRDAVATGERLLELADRKGWLFAQGRALRLIGTALADLGERGPARERLTRAIALLEPLRPTEASEARAVLDAL</sequence>
<evidence type="ECO:0000256" key="4">
    <source>
        <dbReference type="ARBA" id="ARBA00023125"/>
    </source>
</evidence>
<dbReference type="KEGG" id="ssub:CP968_30685"/>
<dbReference type="GO" id="GO:0003677">
    <property type="term" value="F:DNA binding"/>
    <property type="evidence" value="ECO:0007669"/>
    <property type="project" value="UniProtKB-UniRule"/>
</dbReference>
<dbReference type="Pfam" id="PF00931">
    <property type="entry name" value="NB-ARC"/>
    <property type="match status" value="1"/>
</dbReference>
<dbReference type="InterPro" id="IPR016032">
    <property type="entry name" value="Sig_transdc_resp-reg_C-effctor"/>
</dbReference>
<dbReference type="InterPro" id="IPR051677">
    <property type="entry name" value="AfsR-DnrI-RedD_regulator"/>
</dbReference>
<dbReference type="Gene3D" id="1.25.40.10">
    <property type="entry name" value="Tetratricopeptide repeat domain"/>
    <property type="match status" value="2"/>
</dbReference>
<dbReference type="PRINTS" id="PR00364">
    <property type="entry name" value="DISEASERSIST"/>
</dbReference>